<sequence length="302" mass="33286">MPAPTPAPIVRRQNDEDLLTVLRAGESAHARARRLASARVVVSASLAAGAVLAVVVPALQTALTTAGFLWALVYAVGAGSWTESEFRTAALLQETFDTRLYDIPWNETLAGNAPSADEISRLARRYKGPEERLRDYYEIRELPRPLDLLSCILQNLAWGARIRRRYAAAVQAGVIGWIVTGVAVGVATRMTLASLLTTWFIPSLGLLLLGADIVRAQRETAAAREHARQVILREMREHAHSGLPPGRVPDLLVLARQAQDVLLRTRLAQARVPNWFFRRFLDSDRADFAAAMDEVGSWLPRA</sequence>
<keyword evidence="1" id="KW-1133">Transmembrane helix</keyword>
<dbReference type="InterPro" id="IPR049920">
    <property type="entry name" value="IK1_05631-like"/>
</dbReference>
<keyword evidence="1" id="KW-0472">Membrane</keyword>
<feature type="transmembrane region" description="Helical" evidence="1">
    <location>
        <begin position="62"/>
        <end position="81"/>
    </location>
</feature>
<feature type="transmembrane region" description="Helical" evidence="1">
    <location>
        <begin position="166"/>
        <end position="186"/>
    </location>
</feature>
<dbReference type="HOGENOM" id="CLU_077101_0_0_11"/>
<keyword evidence="3" id="KW-1185">Reference proteome</keyword>
<dbReference type="Pfam" id="PF18159">
    <property type="entry name" value="S_4TM"/>
    <property type="match status" value="1"/>
</dbReference>
<reference evidence="2 3" key="1">
    <citation type="journal article" date="2014" name="Genome Announc.">
        <title>Draft Genome Sequence of Streptomyces roseochromogenes subsp. oscitans DS 12.976, Producer of the Aminocoumarin Antibiotic Clorobiocin.</title>
        <authorList>
            <person name="Ruckert C."/>
            <person name="Kalinowski J."/>
            <person name="Heide L."/>
            <person name="Apel A.K."/>
        </authorList>
    </citation>
    <scope>NUCLEOTIDE SEQUENCE [LARGE SCALE GENOMIC DNA]</scope>
    <source>
        <strain evidence="2 3">DS 12.976</strain>
    </source>
</reference>
<gene>
    <name evidence="2" type="ORF">M878_09105</name>
</gene>
<name>V6KRS4_STRRC</name>
<dbReference type="AlphaFoldDB" id="V6KRS4"/>
<dbReference type="STRING" id="1352936.M878_09105"/>
<proteinExistence type="predicted"/>
<keyword evidence="1" id="KW-0812">Transmembrane</keyword>
<feature type="transmembrane region" description="Helical" evidence="1">
    <location>
        <begin position="36"/>
        <end position="56"/>
    </location>
</feature>
<evidence type="ECO:0000256" key="1">
    <source>
        <dbReference type="SAM" id="Phobius"/>
    </source>
</evidence>
<comment type="caution">
    <text evidence="2">The sequence shown here is derived from an EMBL/GenBank/DDBJ whole genome shotgun (WGS) entry which is preliminary data.</text>
</comment>
<evidence type="ECO:0000313" key="2">
    <source>
        <dbReference type="EMBL" id="EST34698.1"/>
    </source>
</evidence>
<dbReference type="EMBL" id="AWQX01000073">
    <property type="protein sequence ID" value="EST34698.1"/>
    <property type="molecule type" value="Genomic_DNA"/>
</dbReference>
<accession>V6KRS4</accession>
<evidence type="ECO:0000313" key="3">
    <source>
        <dbReference type="Proteomes" id="UP000017984"/>
    </source>
</evidence>
<feature type="transmembrane region" description="Helical" evidence="1">
    <location>
        <begin position="192"/>
        <end position="214"/>
    </location>
</feature>
<protein>
    <submittedName>
        <fullName evidence="2">Uncharacterized protein</fullName>
    </submittedName>
</protein>
<dbReference type="Proteomes" id="UP000017984">
    <property type="component" value="Chromosome"/>
</dbReference>
<organism evidence="2 3">
    <name type="scientific">Streptomyces roseochromogenus subsp. oscitans DS 12.976</name>
    <dbReference type="NCBI Taxonomy" id="1352936"/>
    <lineage>
        <taxon>Bacteria</taxon>
        <taxon>Bacillati</taxon>
        <taxon>Actinomycetota</taxon>
        <taxon>Actinomycetes</taxon>
        <taxon>Kitasatosporales</taxon>
        <taxon>Streptomycetaceae</taxon>
        <taxon>Streptomyces</taxon>
    </lineage>
</organism>
<dbReference type="PATRIC" id="fig|1352936.5.peg.1948"/>